<dbReference type="AlphaFoldDB" id="A0A8J4GZG8"/>
<comment type="caution">
    <text evidence="1">The sequence shown here is derived from an EMBL/GenBank/DDBJ whole genome shotgun (WGS) entry which is preliminary data.</text>
</comment>
<dbReference type="Proteomes" id="UP000722791">
    <property type="component" value="Unassembled WGS sequence"/>
</dbReference>
<dbReference type="EMBL" id="BNCQ01000087">
    <property type="protein sequence ID" value="GIM16909.1"/>
    <property type="molecule type" value="Genomic_DNA"/>
</dbReference>
<organism evidence="1 2">
    <name type="scientific">Volvox reticuliferus</name>
    <dbReference type="NCBI Taxonomy" id="1737510"/>
    <lineage>
        <taxon>Eukaryota</taxon>
        <taxon>Viridiplantae</taxon>
        <taxon>Chlorophyta</taxon>
        <taxon>core chlorophytes</taxon>
        <taxon>Chlorophyceae</taxon>
        <taxon>CS clade</taxon>
        <taxon>Chlamydomonadales</taxon>
        <taxon>Volvocaceae</taxon>
        <taxon>Volvox</taxon>
    </lineage>
</organism>
<proteinExistence type="predicted"/>
<gene>
    <name evidence="1" type="ORF">Vretimale_19481</name>
</gene>
<name>A0A8J4GZG8_9CHLO</name>
<evidence type="ECO:0000313" key="1">
    <source>
        <dbReference type="EMBL" id="GIM16909.1"/>
    </source>
</evidence>
<evidence type="ECO:0000313" key="2">
    <source>
        <dbReference type="Proteomes" id="UP000722791"/>
    </source>
</evidence>
<protein>
    <submittedName>
        <fullName evidence="1">Uncharacterized protein</fullName>
    </submittedName>
</protein>
<reference evidence="1" key="1">
    <citation type="journal article" date="2021" name="Proc. Natl. Acad. Sci. U.S.A.">
        <title>Three genomes in the algal genus Volvox reveal the fate of a haploid sex-determining region after a transition to homothallism.</title>
        <authorList>
            <person name="Yamamoto K."/>
            <person name="Hamaji T."/>
            <person name="Kawai-Toyooka H."/>
            <person name="Matsuzaki R."/>
            <person name="Takahashi F."/>
            <person name="Nishimura Y."/>
            <person name="Kawachi M."/>
            <person name="Noguchi H."/>
            <person name="Minakuchi Y."/>
            <person name="Umen J.G."/>
            <person name="Toyoda A."/>
            <person name="Nozaki H."/>
        </authorList>
    </citation>
    <scope>NUCLEOTIDE SEQUENCE</scope>
    <source>
        <strain evidence="1">NIES-3785</strain>
    </source>
</reference>
<feature type="non-terminal residue" evidence="1">
    <location>
        <position position="1"/>
    </location>
</feature>
<accession>A0A8J4GZG8</accession>
<sequence length="124" mass="13447">PSHQSASIILPAFTAPYQKQQLDDGGTWRVAVYSLHSLGSVRDHLGMKGSPCGVSVGVWGRDRRGAGCVGKGFMRWLAESRSNFHLPRVHTVAVLWMAVGTSELLAMLLSVKAALELDTEECLL</sequence>